<protein>
    <submittedName>
        <fullName evidence="1">Uncharacterized protein</fullName>
    </submittedName>
</protein>
<proteinExistence type="predicted"/>
<dbReference type="Proteomes" id="UP000307602">
    <property type="component" value="Unassembled WGS sequence"/>
</dbReference>
<dbReference type="Pfam" id="PF07676">
    <property type="entry name" value="PD40"/>
    <property type="match status" value="2"/>
</dbReference>
<dbReference type="EMBL" id="SRSO01000011">
    <property type="protein sequence ID" value="TGV02699.1"/>
    <property type="molecule type" value="Genomic_DNA"/>
</dbReference>
<comment type="caution">
    <text evidence="1">The sequence shown here is derived from an EMBL/GenBank/DDBJ whole genome shotgun (WGS) entry which is preliminary data.</text>
</comment>
<evidence type="ECO:0000313" key="2">
    <source>
        <dbReference type="Proteomes" id="UP000307602"/>
    </source>
</evidence>
<dbReference type="Gene3D" id="2.120.10.30">
    <property type="entry name" value="TolB, C-terminal domain"/>
    <property type="match status" value="1"/>
</dbReference>
<reference evidence="1 2" key="1">
    <citation type="submission" date="2019-04" db="EMBL/GenBank/DDBJ databases">
        <authorList>
            <person name="Liu A."/>
        </authorList>
    </citation>
    <scope>NUCLEOTIDE SEQUENCE [LARGE SCALE GENOMIC DNA]</scope>
    <source>
        <strain evidence="1 2">RZ03</strain>
    </source>
</reference>
<keyword evidence="2" id="KW-1185">Reference proteome</keyword>
<dbReference type="InterPro" id="IPR011659">
    <property type="entry name" value="WD40"/>
</dbReference>
<sequence length="305" mass="34789">MLKFFYYIIFLIGLISFSQTKYFSIKNLEINTEYPHFGLMQINRSRVVFTSYLLDKKGRVKRFEGNPMLTVFEGDLSEDGKIVNVTPIKIDSKQNISHITSATISPNGKHIYLATNYTRKNMPKGNFNEANFHITVGEFKTGIGWTNFKVLPFCKLKYSYAHPALDKDGKILYFTANIRGGKNTTRGGSDIFKVDIFADGTYSDPKNLGSKVNSYSREMFPFMSADNTLYFASNRPNGFGGFDIYKSIMNTDGTFKKAEKLPQPINSKQDDFCLIIDSKNKTGYFSSKRLEGKGDDDIYYFKQID</sequence>
<dbReference type="InterPro" id="IPR011042">
    <property type="entry name" value="6-blade_b-propeller_TolB-like"/>
</dbReference>
<dbReference type="AlphaFoldDB" id="A0A4S1DXA9"/>
<dbReference type="SUPFAM" id="SSF82171">
    <property type="entry name" value="DPP6 N-terminal domain-like"/>
    <property type="match status" value="1"/>
</dbReference>
<gene>
    <name evidence="1" type="ORF">EM932_09710</name>
</gene>
<evidence type="ECO:0000313" key="1">
    <source>
        <dbReference type="EMBL" id="TGV02699.1"/>
    </source>
</evidence>
<organism evidence="1 2">
    <name type="scientific">Flavivirga rizhaonensis</name>
    <dbReference type="NCBI Taxonomy" id="2559571"/>
    <lineage>
        <taxon>Bacteria</taxon>
        <taxon>Pseudomonadati</taxon>
        <taxon>Bacteroidota</taxon>
        <taxon>Flavobacteriia</taxon>
        <taxon>Flavobacteriales</taxon>
        <taxon>Flavobacteriaceae</taxon>
        <taxon>Flavivirga</taxon>
    </lineage>
</organism>
<dbReference type="OrthoDB" id="9809364at2"/>
<name>A0A4S1DXA9_9FLAO</name>
<accession>A0A4S1DXA9</accession>